<evidence type="ECO:0000256" key="4">
    <source>
        <dbReference type="RuleBase" id="RU369052"/>
    </source>
</evidence>
<dbReference type="InterPro" id="IPR000347">
    <property type="entry name" value="Metalthion_15p"/>
</dbReference>
<name>A0A7J7P2D3_9MAGN</name>
<keyword evidence="6" id="KW-1185">Reference proteome</keyword>
<evidence type="ECO:0000313" key="5">
    <source>
        <dbReference type="EMBL" id="KAF6173490.1"/>
    </source>
</evidence>
<comment type="function">
    <text evidence="4">Metallothioneins have a high content of cysteine residues that bind various heavy metals.</text>
</comment>
<evidence type="ECO:0000313" key="6">
    <source>
        <dbReference type="Proteomes" id="UP000541444"/>
    </source>
</evidence>
<comment type="similarity">
    <text evidence="1 4">Belongs to the metallothionein superfamily. Type 15 family.</text>
</comment>
<reference evidence="5 6" key="1">
    <citation type="journal article" date="2020" name="IScience">
        <title>Genome Sequencing of the Endangered Kingdonia uniflora (Circaeasteraceae, Ranunculales) Reveals Potential Mechanisms of Evolutionary Specialization.</title>
        <authorList>
            <person name="Sun Y."/>
            <person name="Deng T."/>
            <person name="Zhang A."/>
            <person name="Moore M.J."/>
            <person name="Landis J.B."/>
            <person name="Lin N."/>
            <person name="Zhang H."/>
            <person name="Zhang X."/>
            <person name="Huang J."/>
            <person name="Zhang X."/>
            <person name="Sun H."/>
            <person name="Wang H."/>
        </authorList>
    </citation>
    <scope>NUCLEOTIDE SEQUENCE [LARGE SCALE GENOMIC DNA]</scope>
    <source>
        <strain evidence="5">TB1705</strain>
        <tissue evidence="5">Leaf</tissue>
    </source>
</reference>
<dbReference type="GO" id="GO:0008270">
    <property type="term" value="F:zinc ion binding"/>
    <property type="evidence" value="ECO:0007669"/>
    <property type="project" value="InterPro"/>
</dbReference>
<dbReference type="Proteomes" id="UP000541444">
    <property type="component" value="Unassembled WGS sequence"/>
</dbReference>
<dbReference type="InterPro" id="IPR044671">
    <property type="entry name" value="MT3"/>
</dbReference>
<dbReference type="GO" id="GO:0005507">
    <property type="term" value="F:copper ion binding"/>
    <property type="evidence" value="ECO:0007669"/>
    <property type="project" value="InterPro"/>
</dbReference>
<evidence type="ECO:0000256" key="2">
    <source>
        <dbReference type="ARBA" id="ARBA00022723"/>
    </source>
</evidence>
<dbReference type="EMBL" id="JACGCM010000345">
    <property type="protein sequence ID" value="KAF6173490.1"/>
    <property type="molecule type" value="Genomic_DNA"/>
</dbReference>
<feature type="non-terminal residue" evidence="5">
    <location>
        <position position="1"/>
    </location>
</feature>
<dbReference type="OrthoDB" id="739871at2759"/>
<evidence type="ECO:0000256" key="1">
    <source>
        <dbReference type="ARBA" id="ARBA00005802"/>
    </source>
</evidence>
<dbReference type="AlphaFoldDB" id="A0A7J7P2D3"/>
<keyword evidence="2 4" id="KW-0479">Metal-binding</keyword>
<dbReference type="Pfam" id="PF01439">
    <property type="entry name" value="Metallothio_2"/>
    <property type="match status" value="1"/>
</dbReference>
<accession>A0A7J7P2D3</accession>
<evidence type="ECO:0000256" key="3">
    <source>
        <dbReference type="ARBA" id="ARBA00022851"/>
    </source>
</evidence>
<protein>
    <recommendedName>
        <fullName evidence="4">Metallothionein-like protein</fullName>
    </recommendedName>
</protein>
<proteinExistence type="inferred from homology"/>
<keyword evidence="3 4" id="KW-0480">Metal-thiolate cluster</keyword>
<dbReference type="GO" id="GO:0006878">
    <property type="term" value="P:intracellular copper ion homeostasis"/>
    <property type="evidence" value="ECO:0007669"/>
    <property type="project" value="InterPro"/>
</dbReference>
<organism evidence="5 6">
    <name type="scientific">Kingdonia uniflora</name>
    <dbReference type="NCBI Taxonomy" id="39325"/>
    <lineage>
        <taxon>Eukaryota</taxon>
        <taxon>Viridiplantae</taxon>
        <taxon>Streptophyta</taxon>
        <taxon>Embryophyta</taxon>
        <taxon>Tracheophyta</taxon>
        <taxon>Spermatophyta</taxon>
        <taxon>Magnoliopsida</taxon>
        <taxon>Ranunculales</taxon>
        <taxon>Circaeasteraceae</taxon>
        <taxon>Kingdonia</taxon>
    </lineage>
</organism>
<dbReference type="PANTHER" id="PTHR33357">
    <property type="entry name" value="METALLOTHIONEIN-LIKE PROTEIN 3"/>
    <property type="match status" value="1"/>
</dbReference>
<comment type="caution">
    <text evidence="5">The sequence shown here is derived from an EMBL/GenBank/DDBJ whole genome shotgun (WGS) entry which is preliminary data.</text>
</comment>
<sequence length="67" mass="7355">FLVHIKWGLVDANIFFGDCSKKGNTYGMDIVQTEKSYYDEVIEVPGAEHDGCKCGKSCTCTTCTCGH</sequence>
<gene>
    <name evidence="5" type="ORF">GIB67_022018</name>
</gene>
<dbReference type="PANTHER" id="PTHR33357:SF3">
    <property type="entry name" value="METALLOTHIONEIN-LIKE PROTEIN 3"/>
    <property type="match status" value="1"/>
</dbReference>